<reference evidence="1" key="2">
    <citation type="journal article" date="2010" name="Nature">
        <title>Comparative genomics reveals mobile pathogenicity chromosomes in Fusarium.</title>
        <authorList>
            <person name="Ma L.J."/>
            <person name="van der Does H.C."/>
            <person name="Borkovich K.A."/>
            <person name="Coleman J.J."/>
            <person name="Daboussi M.J."/>
            <person name="Di Pietro A."/>
            <person name="Dufresne M."/>
            <person name="Freitag M."/>
            <person name="Grabherr M."/>
            <person name="Henrissat B."/>
            <person name="Houterman P.M."/>
            <person name="Kang S."/>
            <person name="Shim W.B."/>
            <person name="Woloshuk C."/>
            <person name="Xie X."/>
            <person name="Xu J.R."/>
            <person name="Antoniw J."/>
            <person name="Baker S.E."/>
            <person name="Bluhm B.H."/>
            <person name="Breakspear A."/>
            <person name="Brown D.W."/>
            <person name="Butchko R.A."/>
            <person name="Chapman S."/>
            <person name="Coulson R."/>
            <person name="Coutinho P.M."/>
            <person name="Danchin E.G."/>
            <person name="Diener A."/>
            <person name="Gale L.R."/>
            <person name="Gardiner D.M."/>
            <person name="Goff S."/>
            <person name="Hammond-Kosack K.E."/>
            <person name="Hilburn K."/>
            <person name="Hua-Van A."/>
            <person name="Jonkers W."/>
            <person name="Kazan K."/>
            <person name="Kodira C.D."/>
            <person name="Koehrsen M."/>
            <person name="Kumar L."/>
            <person name="Lee Y.H."/>
            <person name="Li L."/>
            <person name="Manners J.M."/>
            <person name="Miranda-Saavedra D."/>
            <person name="Mukherjee M."/>
            <person name="Park G."/>
            <person name="Park J."/>
            <person name="Park S.Y."/>
            <person name="Proctor R.H."/>
            <person name="Regev A."/>
            <person name="Ruiz-Roldan M.C."/>
            <person name="Sain D."/>
            <person name="Sakthikumar S."/>
            <person name="Sykes S."/>
            <person name="Schwartz D.C."/>
            <person name="Turgeon B.G."/>
            <person name="Wapinski I."/>
            <person name="Yoder O."/>
            <person name="Young S."/>
            <person name="Zeng Q."/>
            <person name="Zhou S."/>
            <person name="Galagan J."/>
            <person name="Cuomo C.A."/>
            <person name="Kistler H.C."/>
            <person name="Rep M."/>
        </authorList>
    </citation>
    <scope>NUCLEOTIDE SEQUENCE [LARGE SCALE GENOMIC DNA]</scope>
    <source>
        <strain evidence="1">4287</strain>
    </source>
</reference>
<gene>
    <name evidence="1" type="ORF">FOXG_19536</name>
</gene>
<dbReference type="Proteomes" id="UP000009097">
    <property type="component" value="Unassembled WGS sequence"/>
</dbReference>
<organism evidence="1 2">
    <name type="scientific">Fusarium oxysporum f. sp. lycopersici (strain 4287 / CBS 123668 / FGSC 9935 / NRRL 34936)</name>
    <name type="common">Fusarium vascular wilt of tomato</name>
    <dbReference type="NCBI Taxonomy" id="426428"/>
    <lineage>
        <taxon>Eukaryota</taxon>
        <taxon>Fungi</taxon>
        <taxon>Dikarya</taxon>
        <taxon>Ascomycota</taxon>
        <taxon>Pezizomycotina</taxon>
        <taxon>Sordariomycetes</taxon>
        <taxon>Hypocreomycetidae</taxon>
        <taxon>Hypocreales</taxon>
        <taxon>Nectriaceae</taxon>
        <taxon>Fusarium</taxon>
        <taxon>Fusarium oxysporum species complex</taxon>
    </lineage>
</organism>
<name>A0A0J9V1T1_FUSO4</name>
<sequence>MGRVLYFGAVLTNENGDEATSLLPKDGPDLAILVYLLSECSDGDVLHTSGNLREKYAQKTASDASIWKDKKIIQKYSTALEIAHSNYILLTSEGTLALGPPNTRVGDQTSIISGGLCPYILRRNTKTQHLERAAFDLVEDCVLDRTPPREPEELETVFLA</sequence>
<dbReference type="GeneID" id="28960242"/>
<dbReference type="RefSeq" id="XP_018243559.1">
    <property type="nucleotide sequence ID" value="XM_018399772.1"/>
</dbReference>
<evidence type="ECO:0000313" key="1">
    <source>
        <dbReference type="EMBL" id="KNB05514.1"/>
    </source>
</evidence>
<dbReference type="OrthoDB" id="3557394at2759"/>
<dbReference type="EMBL" id="DS231703">
    <property type="protein sequence ID" value="KNB05514.1"/>
    <property type="molecule type" value="Genomic_DNA"/>
</dbReference>
<proteinExistence type="predicted"/>
<reference evidence="1" key="1">
    <citation type="submission" date="2007-04" db="EMBL/GenBank/DDBJ databases">
        <authorList>
            <consortium name="The Broad Institute Genome Sequencing Platform"/>
            <person name="Birren B."/>
            <person name="Lander E."/>
            <person name="Galagan J."/>
            <person name="Nusbaum C."/>
            <person name="Devon K."/>
            <person name="Ma L.-J."/>
            <person name="Jaffe D."/>
            <person name="Butler J."/>
            <person name="Alvarez P."/>
            <person name="Gnerre S."/>
            <person name="Grabherr M."/>
            <person name="Kleber M."/>
            <person name="Mauceli E."/>
            <person name="Brockman W."/>
            <person name="MacCallum I.A."/>
            <person name="Young S."/>
            <person name="LaButti K."/>
            <person name="DeCaprio D."/>
            <person name="Crawford M."/>
            <person name="Koehrsen M."/>
            <person name="Engels R."/>
            <person name="Montgomery P."/>
            <person name="Pearson M."/>
            <person name="Howarth C."/>
            <person name="Larson L."/>
            <person name="White J."/>
            <person name="O'Leary S."/>
            <person name="Kodira C."/>
            <person name="Zeng Q."/>
            <person name="Yandava C."/>
            <person name="Alvarado L."/>
            <person name="Kistler C."/>
            <person name="Shim W.-B."/>
            <person name="Kang S."/>
            <person name="Woloshuk C."/>
        </authorList>
    </citation>
    <scope>NUCLEOTIDE SEQUENCE</scope>
    <source>
        <strain evidence="1">4287</strain>
    </source>
</reference>
<dbReference type="AlphaFoldDB" id="A0A0J9V1T1"/>
<evidence type="ECO:0008006" key="3">
    <source>
        <dbReference type="Google" id="ProtNLM"/>
    </source>
</evidence>
<dbReference type="VEuPathDB" id="FungiDB:FOXG_19536"/>
<dbReference type="KEGG" id="fox:FOXG_19536"/>
<evidence type="ECO:0000313" key="2">
    <source>
        <dbReference type="Proteomes" id="UP000009097"/>
    </source>
</evidence>
<accession>A0A0J9V1T1</accession>
<protein>
    <recommendedName>
        <fullName evidence="3">Heterokaryon incompatibility domain-containing protein</fullName>
    </recommendedName>
</protein>